<dbReference type="PROSITE" id="PS51318">
    <property type="entry name" value="TAT"/>
    <property type="match status" value="1"/>
</dbReference>
<dbReference type="PANTHER" id="PTHR46615:SF1">
    <property type="entry name" value="ARYLSULFATASE K"/>
    <property type="match status" value="1"/>
</dbReference>
<dbReference type="SUPFAM" id="SSF53649">
    <property type="entry name" value="Alkaline phosphatase-like"/>
    <property type="match status" value="1"/>
</dbReference>
<name>A0ABZ2I8K9_9CAUL</name>
<evidence type="ECO:0000313" key="3">
    <source>
        <dbReference type="Proteomes" id="UP001363460"/>
    </source>
</evidence>
<dbReference type="Proteomes" id="UP001363460">
    <property type="component" value="Chromosome"/>
</dbReference>
<proteinExistence type="predicted"/>
<dbReference type="RefSeq" id="WP_338575935.1">
    <property type="nucleotide sequence ID" value="NZ_CP146369.1"/>
</dbReference>
<feature type="domain" description="Sulfatase N-terminal" evidence="1">
    <location>
        <begin position="41"/>
        <end position="400"/>
    </location>
</feature>
<evidence type="ECO:0000259" key="1">
    <source>
        <dbReference type="Pfam" id="PF00884"/>
    </source>
</evidence>
<dbReference type="Pfam" id="PF00884">
    <property type="entry name" value="Sulfatase"/>
    <property type="match status" value="1"/>
</dbReference>
<accession>A0ABZ2I8K9</accession>
<protein>
    <submittedName>
        <fullName evidence="2">Sulfatase-like hydrolase/transferase</fullName>
    </submittedName>
</protein>
<dbReference type="Gene3D" id="3.40.720.10">
    <property type="entry name" value="Alkaline Phosphatase, subunit A"/>
    <property type="match status" value="1"/>
</dbReference>
<dbReference type="InterPro" id="IPR017850">
    <property type="entry name" value="Alkaline_phosphatase_core_sf"/>
</dbReference>
<dbReference type="CDD" id="cd16035">
    <property type="entry name" value="sulfatase_like"/>
    <property type="match status" value="1"/>
</dbReference>
<keyword evidence="3" id="KW-1185">Reference proteome</keyword>
<dbReference type="InterPro" id="IPR051849">
    <property type="entry name" value="GAG-degrading_sulfatase"/>
</dbReference>
<dbReference type="InterPro" id="IPR000917">
    <property type="entry name" value="Sulfatase_N"/>
</dbReference>
<dbReference type="PANTHER" id="PTHR46615">
    <property type="entry name" value="ARYLSULFATASE K"/>
    <property type="match status" value="1"/>
</dbReference>
<organism evidence="2 3">
    <name type="scientific">Brevundimonas olei</name>
    <dbReference type="NCBI Taxonomy" id="657642"/>
    <lineage>
        <taxon>Bacteria</taxon>
        <taxon>Pseudomonadati</taxon>
        <taxon>Pseudomonadota</taxon>
        <taxon>Alphaproteobacteria</taxon>
        <taxon>Caulobacterales</taxon>
        <taxon>Caulobacteraceae</taxon>
        <taxon>Brevundimonas</taxon>
    </lineage>
</organism>
<reference evidence="2 3" key="1">
    <citation type="submission" date="2024-02" db="EMBL/GenBank/DDBJ databases">
        <title>Distribution and functional of Brevundimonas-related endobacteria within Verticillium dahliae.</title>
        <authorList>
            <person name="Zeng H."/>
        </authorList>
    </citation>
    <scope>NUCLEOTIDE SEQUENCE [LARGE SCALE GENOMIC DNA]</scope>
    <source>
        <strain evidence="2 3">TRM 44200</strain>
    </source>
</reference>
<dbReference type="InterPro" id="IPR006311">
    <property type="entry name" value="TAT_signal"/>
</dbReference>
<evidence type="ECO:0000313" key="2">
    <source>
        <dbReference type="EMBL" id="WWT53954.1"/>
    </source>
</evidence>
<dbReference type="EMBL" id="CP146369">
    <property type="protein sequence ID" value="WWT53954.1"/>
    <property type="molecule type" value="Genomic_DNA"/>
</dbReference>
<gene>
    <name evidence="2" type="ORF">V8J38_11900</name>
</gene>
<sequence>MPRIDRRSLLTGMAGAAAAAGVAPPVRARPRAPRDPNRPLNILFIMTDQEFGLRSYPEGLLDHLPGHKALLERSLHLPNYHVHTTPCTPSRAVIYTGQHTQKTKVYSNAEQGAVLTPEIDTLGGMMRAAGYYSTYKGKWHLSKLPTAAPGFQREFPDTTDAMEPFGFSDYNFYGEEIGLTWAGYRTDRAVTGDAAMLIQDLAKDPKKRQDKPWFMAVNLVNPHDIMFYDATGEQAETRAVWNLAGVMRAEPGDELYQTDLGFPLPRSFRLDDLSTKPEAHRGIATLDVKTYGAMPREDEAAWLRFVNYYCNCLRDVDQNILTLLWALEKSGQMDDTVIVYTSDHGERAAAHGMRQKGGTIYKEETNVPMFIAHPDGARGVTSQAVMSSVDIAPTLLGFAGKDEAWARAAFPQLVGHDLSGLTRTPDARTRRDEEGHLFNYGVLLSWERTNKNYLDRPVFDLSKRRVHRGVFDGRYKFARYFAPSQHHTPTTWEQLLAYNDLELYDTQADPDEIINLAAEPERHKALILRLNAMTNALVAREVGEDRGGEYPGPTEQYNTLHLASDRPV</sequence>